<proteinExistence type="predicted"/>
<sequence length="687" mass="74210">MRSILLNGVHHQLAPESTITQRAINPWKAQVRQTGGREYSDFGQAELEEYFDFRNGIGKNRGIGSDARLDFSEGVDFSIEGQAVLGPLVTSTSINALSAPSITNEDFETDVSPASGFGWTEGSGDWLIVSDPRTGTYAWQNTTVVVGENIYQDLTGYMGGVEYTFTIYIKCLNANDTVKLGINDGVTSTTFGTAVGNTGYTQVTVTKAISSGATQLRIIAQIAVAGAGGNIVFDDAAISVTAAGTFTPVNFIDFQSATYCYGDIGILKWNGSTWDYVVLFTNPIDALVITDSTDEYLVVTAALSGIYSIDGSAWLVASSFFTPSSTNDPDSAWTNEANAIDDDETSYATVSGADKFLELIFSPPVTADECRIYCSDGASGDANANIDFYYDGAWNDVFDGTVAGAEWVTKKNAAGVKFVEKIRIESSDGNTFRLWEIDIEAHIHGYLANFDNRLYYIHNDGTHVCYSTAKDIDDYAGGFELTGNYGTVYDFFAGKLLADGSNTLYFCGTEGLFSLDTTNELAYQQEVAYPPITNAGNVGMYWNANVWVSTGYGILKIAPSTATFVGPDQDDGLPSTYQGKVYDFATVNNWLVFCVNGGTTDKSSILKRNSSLGGNLQVYTTSTTNKPIAGIHHSPSSLYTNGRLWFGEGTGIKYMMFPDTTSNVKQISTYEYSGANLLENGNFEAGD</sequence>
<protein>
    <submittedName>
        <fullName evidence="1">Uncharacterized protein</fullName>
    </submittedName>
</protein>
<dbReference type="AlphaFoldDB" id="A0A0F9I6P4"/>
<accession>A0A0F9I6P4</accession>
<gene>
    <name evidence="1" type="ORF">LCGC14_1978220</name>
</gene>
<comment type="caution">
    <text evidence="1">The sequence shown here is derived from an EMBL/GenBank/DDBJ whole genome shotgun (WGS) entry which is preliminary data.</text>
</comment>
<dbReference type="Gene3D" id="2.60.120.260">
    <property type="entry name" value="Galactose-binding domain-like"/>
    <property type="match status" value="1"/>
</dbReference>
<organism evidence="1">
    <name type="scientific">marine sediment metagenome</name>
    <dbReference type="NCBI Taxonomy" id="412755"/>
    <lineage>
        <taxon>unclassified sequences</taxon>
        <taxon>metagenomes</taxon>
        <taxon>ecological metagenomes</taxon>
    </lineage>
</organism>
<name>A0A0F9I6P4_9ZZZZ</name>
<feature type="non-terminal residue" evidence="1">
    <location>
        <position position="687"/>
    </location>
</feature>
<dbReference type="EMBL" id="LAZR01022085">
    <property type="protein sequence ID" value="KKL83092.1"/>
    <property type="molecule type" value="Genomic_DNA"/>
</dbReference>
<evidence type="ECO:0000313" key="1">
    <source>
        <dbReference type="EMBL" id="KKL83092.1"/>
    </source>
</evidence>
<reference evidence="1" key="1">
    <citation type="journal article" date="2015" name="Nature">
        <title>Complex archaea that bridge the gap between prokaryotes and eukaryotes.</title>
        <authorList>
            <person name="Spang A."/>
            <person name="Saw J.H."/>
            <person name="Jorgensen S.L."/>
            <person name="Zaremba-Niedzwiedzka K."/>
            <person name="Martijn J."/>
            <person name="Lind A.E."/>
            <person name="van Eijk R."/>
            <person name="Schleper C."/>
            <person name="Guy L."/>
            <person name="Ettema T.J."/>
        </authorList>
    </citation>
    <scope>NUCLEOTIDE SEQUENCE</scope>
</reference>